<evidence type="ECO:0000256" key="2">
    <source>
        <dbReference type="ARBA" id="ARBA00011716"/>
    </source>
</evidence>
<dbReference type="GO" id="GO:0051082">
    <property type="term" value="F:unfolded protein binding"/>
    <property type="evidence" value="ECO:0007669"/>
    <property type="project" value="UniProtKB-UniRule"/>
</dbReference>
<dbReference type="Gene3D" id="1.10.287.370">
    <property type="match status" value="1"/>
</dbReference>
<dbReference type="PANTHER" id="PTHR12674">
    <property type="entry name" value="PREFOLDIN SUBUNIT 5"/>
    <property type="match status" value="1"/>
</dbReference>
<comment type="similarity">
    <text evidence="1">Belongs to the prefoldin subunit alpha family.</text>
</comment>
<dbReference type="NCBIfam" id="TIGR00293">
    <property type="entry name" value="prefoldin subunit alpha"/>
    <property type="match status" value="1"/>
</dbReference>
<dbReference type="GO" id="GO:0016272">
    <property type="term" value="C:prefoldin complex"/>
    <property type="evidence" value="ECO:0007669"/>
    <property type="project" value="UniProtKB-UniRule"/>
</dbReference>
<dbReference type="GO" id="GO:0005737">
    <property type="term" value="C:cytoplasm"/>
    <property type="evidence" value="ECO:0007669"/>
    <property type="project" value="UniProtKB-SubCell"/>
</dbReference>
<evidence type="ECO:0000256" key="4">
    <source>
        <dbReference type="ARBA" id="ARBA00025077"/>
    </source>
</evidence>
<evidence type="ECO:0000256" key="5">
    <source>
        <dbReference type="ARBA" id="ARBA00044156"/>
    </source>
</evidence>
<dbReference type="PANTHER" id="PTHR12674:SF2">
    <property type="entry name" value="PREFOLDIN SUBUNIT 5"/>
    <property type="match status" value="1"/>
</dbReference>
<comment type="caution">
    <text evidence="10">The sequence shown here is derived from an EMBL/GenBank/DDBJ whole genome shotgun (WGS) entry which is preliminary data.</text>
</comment>
<feature type="coiled-coil region" evidence="8">
    <location>
        <begin position="101"/>
        <end position="135"/>
    </location>
</feature>
<evidence type="ECO:0000256" key="6">
    <source>
        <dbReference type="ARBA" id="ARBA00044231"/>
    </source>
</evidence>
<evidence type="ECO:0000256" key="1">
    <source>
        <dbReference type="ARBA" id="ARBA00010048"/>
    </source>
</evidence>
<dbReference type="InterPro" id="IPR004127">
    <property type="entry name" value="Prefoldin_subunit_alpha"/>
</dbReference>
<keyword evidence="8" id="KW-0175">Coiled coil</keyword>
<dbReference type="Proteomes" id="UP000716004">
    <property type="component" value="Unassembled WGS sequence"/>
</dbReference>
<dbReference type="InterPro" id="IPR011599">
    <property type="entry name" value="PFD_alpha_archaea"/>
</dbReference>
<dbReference type="SUPFAM" id="SSF46579">
    <property type="entry name" value="Prefoldin"/>
    <property type="match status" value="1"/>
</dbReference>
<protein>
    <recommendedName>
        <fullName evidence="5 7">Prefoldin subunit alpha</fullName>
    </recommendedName>
    <alternativeName>
        <fullName evidence="6 7">GimC subunit alpha</fullName>
    </alternativeName>
</protein>
<dbReference type="AlphaFoldDB" id="A0A8J7YSN7"/>
<comment type="subcellular location">
    <subcellularLocation>
        <location evidence="7">Cytoplasm</location>
    </subcellularLocation>
</comment>
<evidence type="ECO:0000313" key="9">
    <source>
        <dbReference type="EMBL" id="MBX8631837.1"/>
    </source>
</evidence>
<comment type="function">
    <text evidence="4 7">Molecular chaperone capable of stabilizing a range of proteins. Seems to fulfill an ATP-independent, HSP70-like function in archaeal de novo protein folding.</text>
</comment>
<dbReference type="EMBL" id="JAGVSJ010000009">
    <property type="protein sequence ID" value="MBX8631837.1"/>
    <property type="molecule type" value="Genomic_DNA"/>
</dbReference>
<dbReference type="CDD" id="cd23160">
    <property type="entry name" value="Prefoldin_alpha_GimC"/>
    <property type="match status" value="1"/>
</dbReference>
<evidence type="ECO:0000313" key="10">
    <source>
        <dbReference type="EMBL" id="MBX8643367.1"/>
    </source>
</evidence>
<dbReference type="InterPro" id="IPR009053">
    <property type="entry name" value="Prefoldin"/>
</dbReference>
<proteinExistence type="inferred from homology"/>
<dbReference type="Pfam" id="PF02996">
    <property type="entry name" value="Prefoldin"/>
    <property type="match status" value="1"/>
</dbReference>
<keyword evidence="7" id="KW-0963">Cytoplasm</keyword>
<keyword evidence="3 7" id="KW-0143">Chaperone</keyword>
<dbReference type="Proteomes" id="UP000750197">
    <property type="component" value="Unassembled WGS sequence"/>
</dbReference>
<gene>
    <name evidence="7 10" type="primary">pfdA</name>
    <name evidence="9" type="ORF">J9259_04880</name>
    <name evidence="10" type="ORF">KIY12_01365</name>
</gene>
<name>A0A8J7YSN7_9ARCH</name>
<dbReference type="GO" id="GO:0006457">
    <property type="term" value="P:protein folding"/>
    <property type="evidence" value="ECO:0007669"/>
    <property type="project" value="UniProtKB-UniRule"/>
</dbReference>
<dbReference type="EMBL" id="JAHEAC010000005">
    <property type="protein sequence ID" value="MBX8643367.1"/>
    <property type="molecule type" value="Genomic_DNA"/>
</dbReference>
<evidence type="ECO:0000256" key="7">
    <source>
        <dbReference type="HAMAP-Rule" id="MF_00308"/>
    </source>
</evidence>
<sequence length="142" mass="15742">MNEDEFRQALAALENLKAQAENLSAQLQLIQDTINEFSRAKETASNYSRVEDGAEVMVPVGGGVFLPARAVKTGRGVMSTGVGYSFEQSLSRIVETMDTRIKELVEASQKIYDRMSELQRQINSLQSVIEEEATREQGPQQG</sequence>
<evidence type="ECO:0000256" key="3">
    <source>
        <dbReference type="ARBA" id="ARBA00023186"/>
    </source>
</evidence>
<comment type="similarity">
    <text evidence="7">Belongs to the prefoldin alpha subunit family.</text>
</comment>
<evidence type="ECO:0000256" key="8">
    <source>
        <dbReference type="SAM" id="Coils"/>
    </source>
</evidence>
<comment type="subunit">
    <text evidence="2 7">Heterohexamer of two alpha and four beta subunits.</text>
</comment>
<accession>A0A8J7YSN7</accession>
<evidence type="ECO:0000313" key="11">
    <source>
        <dbReference type="Proteomes" id="UP000750197"/>
    </source>
</evidence>
<dbReference type="HAMAP" id="MF_00308">
    <property type="entry name" value="PfdA"/>
    <property type="match status" value="1"/>
</dbReference>
<reference evidence="10" key="1">
    <citation type="submission" date="2021-05" db="EMBL/GenBank/DDBJ databases">
        <title>Genomic insights into ecological role and evolution of a novel Thermoplasmata order Candidatus Sysuiplasmatales.</title>
        <authorList>
            <person name="Yuan Y."/>
        </authorList>
    </citation>
    <scope>NUCLEOTIDE SEQUENCE</scope>
    <source>
        <strain evidence="10">TUT19-bin139</strain>
        <strain evidence="9">YP2-bin.285</strain>
    </source>
</reference>
<feature type="coiled-coil region" evidence="8">
    <location>
        <begin position="3"/>
        <end position="40"/>
    </location>
</feature>
<organism evidence="10 11">
    <name type="scientific">Candidatus Sysuiplasma superficiale</name>
    <dbReference type="NCBI Taxonomy" id="2823368"/>
    <lineage>
        <taxon>Archaea</taxon>
        <taxon>Methanobacteriati</taxon>
        <taxon>Thermoplasmatota</taxon>
        <taxon>Thermoplasmata</taxon>
        <taxon>Candidatus Sysuiplasmatales</taxon>
        <taxon>Candidatus Sysuiplasmataceae</taxon>
        <taxon>Candidatus Sysuiplasma</taxon>
    </lineage>
</organism>